<dbReference type="PANTHER" id="PTHR43569">
    <property type="entry name" value="AMIDOHYDROLASE"/>
    <property type="match status" value="1"/>
</dbReference>
<dbReference type="InterPro" id="IPR052350">
    <property type="entry name" value="Metallo-dep_Lactonases"/>
</dbReference>
<dbReference type="PANTHER" id="PTHR43569:SF1">
    <property type="entry name" value="BLL3371 PROTEIN"/>
    <property type="match status" value="1"/>
</dbReference>
<accession>A0A367M442</accession>
<evidence type="ECO:0000256" key="1">
    <source>
        <dbReference type="ARBA" id="ARBA00038310"/>
    </source>
</evidence>
<name>A0A367M442_PSEAI</name>
<evidence type="ECO:0000313" key="4">
    <source>
        <dbReference type="Proteomes" id="UP000253594"/>
    </source>
</evidence>
<dbReference type="Gene3D" id="3.20.20.140">
    <property type="entry name" value="Metal-dependent hydrolases"/>
    <property type="match status" value="1"/>
</dbReference>
<dbReference type="AlphaFoldDB" id="A0A367M442"/>
<protein>
    <submittedName>
        <fullName evidence="3">Thioesterase</fullName>
    </submittedName>
</protein>
<comment type="caution">
    <text evidence="3">The sequence shown here is derived from an EMBL/GenBank/DDBJ whole genome shotgun (WGS) entry which is preliminary data.</text>
</comment>
<comment type="similarity">
    <text evidence="1">Belongs to the metallo-dependent hydrolases superfamily.</text>
</comment>
<dbReference type="EMBL" id="QORE01001280">
    <property type="protein sequence ID" value="RCI71683.1"/>
    <property type="molecule type" value="Genomic_DNA"/>
</dbReference>
<dbReference type="InterPro" id="IPR032466">
    <property type="entry name" value="Metal_Hydrolase"/>
</dbReference>
<evidence type="ECO:0000259" key="2">
    <source>
        <dbReference type="Pfam" id="PF04909"/>
    </source>
</evidence>
<dbReference type="Proteomes" id="UP000253594">
    <property type="component" value="Unassembled WGS sequence"/>
</dbReference>
<feature type="domain" description="Amidohydrolase-related" evidence="2">
    <location>
        <begin position="10"/>
        <end position="158"/>
    </location>
</feature>
<organism evidence="3 4">
    <name type="scientific">Pseudomonas aeruginosa</name>
    <dbReference type="NCBI Taxonomy" id="287"/>
    <lineage>
        <taxon>Bacteria</taxon>
        <taxon>Pseudomonadati</taxon>
        <taxon>Pseudomonadota</taxon>
        <taxon>Gammaproteobacteria</taxon>
        <taxon>Pseudomonadales</taxon>
        <taxon>Pseudomonadaceae</taxon>
        <taxon>Pseudomonas</taxon>
    </lineage>
</organism>
<dbReference type="SUPFAM" id="SSF51556">
    <property type="entry name" value="Metallo-dependent hydrolases"/>
    <property type="match status" value="1"/>
</dbReference>
<dbReference type="Pfam" id="PF04909">
    <property type="entry name" value="Amidohydro_2"/>
    <property type="match status" value="1"/>
</dbReference>
<reference evidence="3 4" key="1">
    <citation type="submission" date="2018-07" db="EMBL/GenBank/DDBJ databases">
        <title>Mechanisms of high-level aminoglycoside resistance among Gram-negative pathogens in Brazil.</title>
        <authorList>
            <person name="Ballaben A.S."/>
            <person name="Darini A.L.C."/>
            <person name="Doi Y."/>
        </authorList>
    </citation>
    <scope>NUCLEOTIDE SEQUENCE [LARGE SCALE GENOMIC DNA]</scope>
    <source>
        <strain evidence="3 4">B2-305</strain>
    </source>
</reference>
<dbReference type="InterPro" id="IPR006680">
    <property type="entry name" value="Amidohydro-rel"/>
</dbReference>
<gene>
    <name evidence="3" type="ORF">DT376_27790</name>
</gene>
<evidence type="ECO:0000313" key="3">
    <source>
        <dbReference type="EMBL" id="RCI71683.1"/>
    </source>
</evidence>
<feature type="non-terminal residue" evidence="3">
    <location>
        <position position="158"/>
    </location>
</feature>
<proteinExistence type="inferred from homology"/>
<dbReference type="GO" id="GO:0016787">
    <property type="term" value="F:hydrolase activity"/>
    <property type="evidence" value="ECO:0007669"/>
    <property type="project" value="InterPro"/>
</dbReference>
<sequence>MAELYDGPIVDAHHHFWDPQANYHPWLAEDAKIPFRYGDYSAIKRRYLPADYFGDVGAHRVVETVYVETEWDPRDPLGETRFVHHLAERHGAPHAVVAQAWLDAPDAAEVLAAQAGFARVRSVRHKPGGPQRPQQVGELRSLMSDERWRRGYAVLARH</sequence>